<proteinExistence type="predicted"/>
<dbReference type="InterPro" id="IPR008979">
    <property type="entry name" value="Galactose-bd-like_sf"/>
</dbReference>
<dbReference type="Gene3D" id="2.60.120.260">
    <property type="entry name" value="Galactose-binding domain-like"/>
    <property type="match status" value="1"/>
</dbReference>
<sequence>MRVVYVLPESSKNVGWSASIDEASISRGRISELRQIAKLRVFPQDCGGIEMRLPWSLNFQVWKYLDNLKFNYSYMPQPLIVRCFCFLVCGVVVALAENLGAAEGTATNRLVEVAWGDISFLPVDAQLAGGAAGVETKLSTKSVSLIHTSDVVSWNYKPTRWGMYEVNISYSAETNGGTMQVEVAGRQFSASYSSTGDTSHFTNLLIGRVYVEKVEPFSLQVRSGDTNSLGALNLAAIILRPAPEGKSVIQQGDGPITLHASNAITHSVTMRYEPNEKKNCLGYWVNPQDWAEWKFTVRQLGTYDVELWQGCGKGQGGSDVDVVVDGERFSLVVEETGHFQNFVPRQIGRVNLSRAGIHSIAVRPRNKHADAVMDVRQILLKPLKTP</sequence>
<dbReference type="EMBL" id="ABOX02000048">
    <property type="protein sequence ID" value="EEF58161.1"/>
    <property type="molecule type" value="Genomic_DNA"/>
</dbReference>
<comment type="caution">
    <text evidence="1">The sequence shown here is derived from an EMBL/GenBank/DDBJ whole genome shotgun (WGS) entry which is preliminary data.</text>
</comment>
<evidence type="ECO:0000313" key="1">
    <source>
        <dbReference type="EMBL" id="EEF58161.1"/>
    </source>
</evidence>
<dbReference type="STRING" id="320771.Cflav_PD1361"/>
<reference evidence="1 2" key="1">
    <citation type="journal article" date="2011" name="J. Bacteriol.">
        <title>Genome sequence of 'Pedosphaera parvula' Ellin514, an aerobic Verrucomicrobial isolate from pasture soil.</title>
        <authorList>
            <person name="Kant R."/>
            <person name="van Passel M.W."/>
            <person name="Sangwan P."/>
            <person name="Palva A."/>
            <person name="Lucas S."/>
            <person name="Copeland A."/>
            <person name="Lapidus A."/>
            <person name="Glavina Del Rio T."/>
            <person name="Dalin E."/>
            <person name="Tice H."/>
            <person name="Bruce D."/>
            <person name="Goodwin L."/>
            <person name="Pitluck S."/>
            <person name="Chertkov O."/>
            <person name="Larimer F.W."/>
            <person name="Land M.L."/>
            <person name="Hauser L."/>
            <person name="Brettin T.S."/>
            <person name="Detter J.C."/>
            <person name="Han S."/>
            <person name="de Vos W.M."/>
            <person name="Janssen P.H."/>
            <person name="Smidt H."/>
        </authorList>
    </citation>
    <scope>NUCLEOTIDE SEQUENCE [LARGE SCALE GENOMIC DNA]</scope>
    <source>
        <strain evidence="1 2">Ellin514</strain>
    </source>
</reference>
<accession>B9XPN8</accession>
<dbReference type="Proteomes" id="UP000003688">
    <property type="component" value="Unassembled WGS sequence"/>
</dbReference>
<dbReference type="AlphaFoldDB" id="B9XPN8"/>
<protein>
    <recommendedName>
        <fullName evidence="3">CBM6 domain-containing protein</fullName>
    </recommendedName>
</protein>
<name>B9XPN8_PEDPL</name>
<dbReference type="SUPFAM" id="SSF49785">
    <property type="entry name" value="Galactose-binding domain-like"/>
    <property type="match status" value="1"/>
</dbReference>
<evidence type="ECO:0000313" key="2">
    <source>
        <dbReference type="Proteomes" id="UP000003688"/>
    </source>
</evidence>
<gene>
    <name evidence="1" type="ORF">Cflav_PD1361</name>
</gene>
<organism evidence="1 2">
    <name type="scientific">Pedosphaera parvula (strain Ellin514)</name>
    <dbReference type="NCBI Taxonomy" id="320771"/>
    <lineage>
        <taxon>Bacteria</taxon>
        <taxon>Pseudomonadati</taxon>
        <taxon>Verrucomicrobiota</taxon>
        <taxon>Pedosphaerae</taxon>
        <taxon>Pedosphaerales</taxon>
        <taxon>Pedosphaeraceae</taxon>
        <taxon>Pedosphaera</taxon>
    </lineage>
</organism>
<evidence type="ECO:0008006" key="3">
    <source>
        <dbReference type="Google" id="ProtNLM"/>
    </source>
</evidence>
<keyword evidence="2" id="KW-1185">Reference proteome</keyword>